<keyword evidence="11 16" id="KW-0472">Membrane</keyword>
<evidence type="ECO:0000313" key="17">
    <source>
        <dbReference type="EMBL" id="CAH1175671.1"/>
    </source>
</evidence>
<dbReference type="Proteomes" id="UP001153737">
    <property type="component" value="Chromosome 7"/>
</dbReference>
<comment type="subunit">
    <text evidence="15">Cross-link to form 2 major subcomplexes: one consisting of SGCB, SGCD and SGCG and the other consisting of SGCB and SGCD. The association between SGCB and SGCG is particularly strong while SGCA is loosely associated with the other sarcoglycans.</text>
</comment>
<keyword evidence="9" id="KW-0735">Signal-anchor</keyword>
<evidence type="ECO:0000256" key="7">
    <source>
        <dbReference type="ARBA" id="ARBA00022490"/>
    </source>
</evidence>
<dbReference type="OrthoDB" id="5843723at2759"/>
<proteinExistence type="inferred from homology"/>
<dbReference type="PANTHER" id="PTHR21142">
    <property type="entry name" value="SARCOGLYCANS"/>
    <property type="match status" value="1"/>
</dbReference>
<evidence type="ECO:0000256" key="13">
    <source>
        <dbReference type="ARBA" id="ARBA00023180"/>
    </source>
</evidence>
<sequence length="324" mass="36377">MDGSSPSPITSEGFPEETDPIVMKEKAFIAEIASGKYNNNNNNFKNGYMPMEDIKPGMRGRKTIAFWTLLILLFILVIGNLILTVTIIGVLRLGKGMQSMELVPEEETIKFFGDANLDHIYKRDGKVEGFKDQPLEITADDSPLYLSIVRDSRAVRKVKIDPSEIVFRGLNTFEVLNEQKESVFTITDPVYHSLKNAHNLKTNNIETTGIRSPLDHDLQIEGDTVSLKGAEGTEINAKDLLWNVDQDIFLKSINGSIVLISQDGVFIDIARIPIAKLNHNYVTSQFKVCVCMPEGKLFRIPVANTRERVYCDHVDLSPQYNPCI</sequence>
<keyword evidence="6" id="KW-1003">Cell membrane</keyword>
<evidence type="ECO:0000256" key="16">
    <source>
        <dbReference type="SAM" id="Phobius"/>
    </source>
</evidence>
<dbReference type="InterPro" id="IPR006875">
    <property type="entry name" value="Sarcoglycan"/>
</dbReference>
<reference evidence="17" key="2">
    <citation type="submission" date="2022-10" db="EMBL/GenBank/DDBJ databases">
        <authorList>
            <consortium name="ENA_rothamsted_submissions"/>
            <consortium name="culmorum"/>
            <person name="King R."/>
        </authorList>
    </citation>
    <scope>NUCLEOTIDE SEQUENCE</scope>
</reference>
<evidence type="ECO:0000256" key="5">
    <source>
        <dbReference type="ARBA" id="ARBA00015329"/>
    </source>
</evidence>
<feature type="transmembrane region" description="Helical" evidence="16">
    <location>
        <begin position="64"/>
        <end position="91"/>
    </location>
</feature>
<evidence type="ECO:0000256" key="9">
    <source>
        <dbReference type="ARBA" id="ARBA00022968"/>
    </source>
</evidence>
<comment type="subcellular location">
    <subcellularLocation>
        <location evidence="3">Cell membrane</location>
        <location evidence="3">Sarcolemma</location>
        <topology evidence="3">Single-pass type II membrane protein</topology>
    </subcellularLocation>
    <subcellularLocation>
        <location evidence="2">Cytoplasm</location>
        <location evidence="2">Cytoskeleton</location>
    </subcellularLocation>
</comment>
<dbReference type="GO" id="GO:0005856">
    <property type="term" value="C:cytoskeleton"/>
    <property type="evidence" value="ECO:0007669"/>
    <property type="project" value="UniProtKB-SubCell"/>
</dbReference>
<dbReference type="GO" id="GO:0042383">
    <property type="term" value="C:sarcolemma"/>
    <property type="evidence" value="ECO:0007669"/>
    <property type="project" value="UniProtKB-SubCell"/>
</dbReference>
<evidence type="ECO:0000256" key="11">
    <source>
        <dbReference type="ARBA" id="ARBA00023136"/>
    </source>
</evidence>
<keyword evidence="18" id="KW-1185">Reference proteome</keyword>
<evidence type="ECO:0000256" key="2">
    <source>
        <dbReference type="ARBA" id="ARBA00004245"/>
    </source>
</evidence>
<protein>
    <recommendedName>
        <fullName evidence="5">Beta-sarcoglycan</fullName>
    </recommendedName>
</protein>
<dbReference type="AlphaFoldDB" id="A0A9P0DW75"/>
<dbReference type="PANTHER" id="PTHR21142:SF2">
    <property type="entry name" value="BETA-SARCOGLYCAN"/>
    <property type="match status" value="1"/>
</dbReference>
<evidence type="ECO:0000256" key="12">
    <source>
        <dbReference type="ARBA" id="ARBA00023157"/>
    </source>
</evidence>
<evidence type="ECO:0000256" key="3">
    <source>
        <dbReference type="ARBA" id="ARBA00004274"/>
    </source>
</evidence>
<evidence type="ECO:0000256" key="6">
    <source>
        <dbReference type="ARBA" id="ARBA00022475"/>
    </source>
</evidence>
<dbReference type="EMBL" id="OU896713">
    <property type="protein sequence ID" value="CAH1175671.1"/>
    <property type="molecule type" value="Genomic_DNA"/>
</dbReference>
<reference evidence="17" key="1">
    <citation type="submission" date="2022-01" db="EMBL/GenBank/DDBJ databases">
        <authorList>
            <person name="King R."/>
        </authorList>
    </citation>
    <scope>NUCLEOTIDE SEQUENCE</scope>
</reference>
<evidence type="ECO:0000313" key="18">
    <source>
        <dbReference type="Proteomes" id="UP001153737"/>
    </source>
</evidence>
<comment type="function">
    <text evidence="1">Component of the sarcoglycan complex, a subcomplex of the dystrophin-glycoprotein complex which forms a link between the F-actin cytoskeleton and the extracellular matrix.</text>
</comment>
<dbReference type="InterPro" id="IPR027659">
    <property type="entry name" value="Sgcb"/>
</dbReference>
<keyword evidence="12" id="KW-1015">Disulfide bond</keyword>
<evidence type="ECO:0000256" key="15">
    <source>
        <dbReference type="ARBA" id="ARBA00026041"/>
    </source>
</evidence>
<accession>A0A9P0DW75</accession>
<name>A0A9P0DW75_PHACE</name>
<keyword evidence="10 16" id="KW-1133">Transmembrane helix</keyword>
<keyword evidence="7" id="KW-0963">Cytoplasm</keyword>
<keyword evidence="13" id="KW-0325">Glycoprotein</keyword>
<evidence type="ECO:0000256" key="1">
    <source>
        <dbReference type="ARBA" id="ARBA00002860"/>
    </source>
</evidence>
<dbReference type="Pfam" id="PF04790">
    <property type="entry name" value="Sarcoglycan_1"/>
    <property type="match status" value="1"/>
</dbReference>
<dbReference type="GO" id="GO:0016012">
    <property type="term" value="C:sarcoglycan complex"/>
    <property type="evidence" value="ECO:0007669"/>
    <property type="project" value="InterPro"/>
</dbReference>
<evidence type="ECO:0000256" key="10">
    <source>
        <dbReference type="ARBA" id="ARBA00022989"/>
    </source>
</evidence>
<evidence type="ECO:0000256" key="4">
    <source>
        <dbReference type="ARBA" id="ARBA00007574"/>
    </source>
</evidence>
<gene>
    <name evidence="17" type="ORF">PHAECO_LOCUS10826</name>
</gene>
<comment type="similarity">
    <text evidence="4">Belongs to the sarcoglycan beta/delta/gamma/zeta family.</text>
</comment>
<evidence type="ECO:0000256" key="14">
    <source>
        <dbReference type="ARBA" id="ARBA00023212"/>
    </source>
</evidence>
<keyword evidence="14" id="KW-0206">Cytoskeleton</keyword>
<organism evidence="17 18">
    <name type="scientific">Phaedon cochleariae</name>
    <name type="common">Mustard beetle</name>
    <dbReference type="NCBI Taxonomy" id="80249"/>
    <lineage>
        <taxon>Eukaryota</taxon>
        <taxon>Metazoa</taxon>
        <taxon>Ecdysozoa</taxon>
        <taxon>Arthropoda</taxon>
        <taxon>Hexapoda</taxon>
        <taxon>Insecta</taxon>
        <taxon>Pterygota</taxon>
        <taxon>Neoptera</taxon>
        <taxon>Endopterygota</taxon>
        <taxon>Coleoptera</taxon>
        <taxon>Polyphaga</taxon>
        <taxon>Cucujiformia</taxon>
        <taxon>Chrysomeloidea</taxon>
        <taxon>Chrysomelidae</taxon>
        <taxon>Chrysomelinae</taxon>
        <taxon>Chrysomelini</taxon>
        <taxon>Phaedon</taxon>
    </lineage>
</organism>
<evidence type="ECO:0000256" key="8">
    <source>
        <dbReference type="ARBA" id="ARBA00022692"/>
    </source>
</evidence>
<dbReference type="GO" id="GO:0007517">
    <property type="term" value="P:muscle organ development"/>
    <property type="evidence" value="ECO:0007669"/>
    <property type="project" value="InterPro"/>
</dbReference>
<keyword evidence="8 16" id="KW-0812">Transmembrane</keyword>